<dbReference type="GO" id="GO:0003700">
    <property type="term" value="F:DNA-binding transcription factor activity"/>
    <property type="evidence" value="ECO:0007669"/>
    <property type="project" value="InterPro"/>
</dbReference>
<evidence type="ECO:0000313" key="4">
    <source>
        <dbReference type="Proteomes" id="UP000199477"/>
    </source>
</evidence>
<evidence type="ECO:0000259" key="2">
    <source>
        <dbReference type="PROSITE" id="PS51186"/>
    </source>
</evidence>
<dbReference type="Gene3D" id="3.40.630.30">
    <property type="match status" value="1"/>
</dbReference>
<dbReference type="PANTHER" id="PTHR13947:SF37">
    <property type="entry name" value="LD18367P"/>
    <property type="match status" value="1"/>
</dbReference>
<dbReference type="InterPro" id="IPR011991">
    <property type="entry name" value="ArsR-like_HTH"/>
</dbReference>
<sequence>MYLSTLAELALGSRLKALSDQFYAAADEVYRACGASIESRWFPVLRYLWGNGPGTVGEVAAAIGQTHSAVSQLVDKLDAAGMVRRERDPQDGRRSVLVLTDQARKALGALGPIWQAIRRGVSASLGEDGGRLLAALAACEEALKERPIVPAILAEHAALLAQPLEIVPYEPALAGDFYRLNVQWLERYFGVEDIDRQMLGDPERYVLAPGGALLFARMGGQAIGTCALLQEAPGVYELSKMCVDDSYQGLGVGRKLLDAAIAEFHRRGGRELFLESNSKLRTALRMYEQVGFELQPGVRPGSHYQRSDVYMVYRAPAERLAG</sequence>
<reference evidence="4" key="1">
    <citation type="submission" date="2016-10" db="EMBL/GenBank/DDBJ databases">
        <authorList>
            <person name="Varghese N."/>
            <person name="Submissions S."/>
        </authorList>
    </citation>
    <scope>NUCLEOTIDE SEQUENCE [LARGE SCALE GENOMIC DNA]</scope>
    <source>
        <strain evidence="4">UNC178MFTsu3.1</strain>
    </source>
</reference>
<feature type="domain" description="N-acetyltransferase" evidence="2">
    <location>
        <begin position="164"/>
        <end position="316"/>
    </location>
</feature>
<gene>
    <name evidence="3" type="ORF">SAMN02799615_02788</name>
</gene>
<dbReference type="CDD" id="cd04301">
    <property type="entry name" value="NAT_SF"/>
    <property type="match status" value="1"/>
</dbReference>
<dbReference type="InterPro" id="IPR016181">
    <property type="entry name" value="Acyl_CoA_acyltransferase"/>
</dbReference>
<dbReference type="EMBL" id="FONH01000010">
    <property type="protein sequence ID" value="SFF22044.1"/>
    <property type="molecule type" value="Genomic_DNA"/>
</dbReference>
<dbReference type="PANTHER" id="PTHR13947">
    <property type="entry name" value="GNAT FAMILY N-ACETYLTRANSFERASE"/>
    <property type="match status" value="1"/>
</dbReference>
<dbReference type="Gene3D" id="1.10.10.10">
    <property type="entry name" value="Winged helix-like DNA-binding domain superfamily/Winged helix DNA-binding domain"/>
    <property type="match status" value="1"/>
</dbReference>
<keyword evidence="4" id="KW-1185">Reference proteome</keyword>
<dbReference type="AlphaFoldDB" id="A0A1I2GVR9"/>
<dbReference type="SUPFAM" id="SSF55729">
    <property type="entry name" value="Acyl-CoA N-acyltransferases (Nat)"/>
    <property type="match status" value="1"/>
</dbReference>
<proteinExistence type="predicted"/>
<keyword evidence="1" id="KW-0808">Transferase</keyword>
<dbReference type="InterPro" id="IPR036390">
    <property type="entry name" value="WH_DNA-bd_sf"/>
</dbReference>
<dbReference type="CDD" id="cd00090">
    <property type="entry name" value="HTH_ARSR"/>
    <property type="match status" value="1"/>
</dbReference>
<accession>A0A1I2GVR9</accession>
<evidence type="ECO:0000313" key="3">
    <source>
        <dbReference type="EMBL" id="SFF22044.1"/>
    </source>
</evidence>
<dbReference type="GO" id="GO:0008080">
    <property type="term" value="F:N-acetyltransferase activity"/>
    <property type="evidence" value="ECO:0007669"/>
    <property type="project" value="InterPro"/>
</dbReference>
<dbReference type="Pfam" id="PF00583">
    <property type="entry name" value="Acetyltransf_1"/>
    <property type="match status" value="1"/>
</dbReference>
<dbReference type="InterPro" id="IPR036388">
    <property type="entry name" value="WH-like_DNA-bd_sf"/>
</dbReference>
<dbReference type="InterPro" id="IPR000835">
    <property type="entry name" value="HTH_MarR-typ"/>
</dbReference>
<dbReference type="SMART" id="SM00347">
    <property type="entry name" value="HTH_MARR"/>
    <property type="match status" value="1"/>
</dbReference>
<organism evidence="3 4">
    <name type="scientific">Dyella marensis</name>
    <dbReference type="NCBI Taxonomy" id="500610"/>
    <lineage>
        <taxon>Bacteria</taxon>
        <taxon>Pseudomonadati</taxon>
        <taxon>Pseudomonadota</taxon>
        <taxon>Gammaproteobacteria</taxon>
        <taxon>Lysobacterales</taxon>
        <taxon>Rhodanobacteraceae</taxon>
        <taxon>Dyella</taxon>
    </lineage>
</organism>
<dbReference type="Pfam" id="PF12802">
    <property type="entry name" value="MarR_2"/>
    <property type="match status" value="1"/>
</dbReference>
<protein>
    <submittedName>
        <fullName evidence="3">Transcriptional regulators</fullName>
    </submittedName>
</protein>
<dbReference type="RefSeq" id="WP_026633846.1">
    <property type="nucleotide sequence ID" value="NZ_FONH01000010.1"/>
</dbReference>
<dbReference type="InterPro" id="IPR050769">
    <property type="entry name" value="NAT_camello-type"/>
</dbReference>
<evidence type="ECO:0000256" key="1">
    <source>
        <dbReference type="ARBA" id="ARBA00022679"/>
    </source>
</evidence>
<name>A0A1I2GVR9_9GAMM</name>
<dbReference type="InterPro" id="IPR000182">
    <property type="entry name" value="GNAT_dom"/>
</dbReference>
<dbReference type="STRING" id="500610.SAMN02799615_02788"/>
<dbReference type="PROSITE" id="PS51186">
    <property type="entry name" value="GNAT"/>
    <property type="match status" value="1"/>
</dbReference>
<dbReference type="SUPFAM" id="SSF46785">
    <property type="entry name" value="Winged helix' DNA-binding domain"/>
    <property type="match status" value="1"/>
</dbReference>
<dbReference type="Proteomes" id="UP000199477">
    <property type="component" value="Unassembled WGS sequence"/>
</dbReference>